<name>A0A0F9YT75_9BACT</name>
<dbReference type="Gene3D" id="3.30.420.40">
    <property type="match status" value="1"/>
</dbReference>
<dbReference type="InterPro" id="IPR050696">
    <property type="entry name" value="FtsA/MreB"/>
</dbReference>
<sequence>MWFFSKKKFNAVLGIDINTDFISIVKLIKNNDGRFKLINYGILNANKEILQTDQTVLPERDVSFMIKELLYKMNESNELNKTNVIMSIPYNASFMFNLDMPNIPEQEFDKAIKFEARSMLPIAPSKVELNWQIISKNDNGFKILVIAVPKEVIAQYKNIAKRLGFSIKILEIRTFSLIRALEIGAKNTLLVDFNNKNFNISFIKNGLINMSNSDKFADKIFNVDKLLNGINNFTEFLQEKIEKIVLLSTNLDVNSIKSQLSKKIKISIDTMDCCYKIDCNSQLKSVLEEKKYMLASAIGLAMY</sequence>
<dbReference type="AlphaFoldDB" id="A0A0F9YT75"/>
<dbReference type="Pfam" id="PF11104">
    <property type="entry name" value="PilM_2"/>
    <property type="match status" value="1"/>
</dbReference>
<dbReference type="PANTHER" id="PTHR32432:SF3">
    <property type="entry name" value="ETHANOLAMINE UTILIZATION PROTEIN EUTJ"/>
    <property type="match status" value="1"/>
</dbReference>
<accession>A0A0F9YT75</accession>
<dbReference type="InterPro" id="IPR043129">
    <property type="entry name" value="ATPase_NBD"/>
</dbReference>
<reference evidence="1 2" key="1">
    <citation type="journal article" date="2015" name="Nature">
        <title>rRNA introns, odd ribosomes, and small enigmatic genomes across a large radiation of phyla.</title>
        <authorList>
            <person name="Brown C.T."/>
            <person name="Hug L.A."/>
            <person name="Thomas B.C."/>
            <person name="Sharon I."/>
            <person name="Castelle C.J."/>
            <person name="Singh A."/>
            <person name="Wilkins M.J."/>
            <person name="Williams K.H."/>
            <person name="Banfield J.F."/>
        </authorList>
    </citation>
    <scope>NUCLEOTIDE SEQUENCE [LARGE SCALE GENOMIC DNA]</scope>
</reference>
<dbReference type="InterPro" id="IPR005883">
    <property type="entry name" value="PilM"/>
</dbReference>
<evidence type="ECO:0000313" key="1">
    <source>
        <dbReference type="EMBL" id="KKP34634.1"/>
    </source>
</evidence>
<evidence type="ECO:0000313" key="2">
    <source>
        <dbReference type="Proteomes" id="UP000034349"/>
    </source>
</evidence>
<dbReference type="PANTHER" id="PTHR32432">
    <property type="entry name" value="CELL DIVISION PROTEIN FTSA-RELATED"/>
    <property type="match status" value="1"/>
</dbReference>
<dbReference type="SUPFAM" id="SSF53067">
    <property type="entry name" value="Actin-like ATPase domain"/>
    <property type="match status" value="1"/>
</dbReference>
<protein>
    <submittedName>
        <fullName evidence="1">Type IV pilus assembly protein PilM</fullName>
    </submittedName>
</protein>
<organism evidence="1 2">
    <name type="scientific">Candidatus Roizmanbacteria bacterium GW2011_GWA2_32_13</name>
    <dbReference type="NCBI Taxonomy" id="1618475"/>
    <lineage>
        <taxon>Bacteria</taxon>
        <taxon>Candidatus Roizmaniibacteriota</taxon>
    </lineage>
</organism>
<dbReference type="EMBL" id="LBOK01000034">
    <property type="protein sequence ID" value="KKP34634.1"/>
    <property type="molecule type" value="Genomic_DNA"/>
</dbReference>
<comment type="caution">
    <text evidence="1">The sequence shown here is derived from an EMBL/GenBank/DDBJ whole genome shotgun (WGS) entry which is preliminary data.</text>
</comment>
<proteinExistence type="predicted"/>
<gene>
    <name evidence="1" type="ORF">UR23_C0034G0006</name>
</gene>
<dbReference type="Proteomes" id="UP000034349">
    <property type="component" value="Unassembled WGS sequence"/>
</dbReference>